<reference evidence="2 3" key="2">
    <citation type="journal article" date="2014" name="J. Gen. Appl. Microbiol.">
        <title>The early diverging ascomycetous budding yeast Saitoella complicata has three histone deacetylases belonging to the Clr6, Hos2, and Rpd3 lineages.</title>
        <authorList>
            <person name="Nishida H."/>
            <person name="Matsumoto T."/>
            <person name="Kondo S."/>
            <person name="Hamamoto M."/>
            <person name="Yoshikawa H."/>
        </authorList>
    </citation>
    <scope>NUCLEOTIDE SEQUENCE [LARGE SCALE GENOMIC DNA]</scope>
    <source>
        <strain evidence="2 3">NRRL Y-17804</strain>
    </source>
</reference>
<feature type="compositionally biased region" description="Acidic residues" evidence="1">
    <location>
        <begin position="412"/>
        <end position="423"/>
    </location>
</feature>
<sequence length="478" mass="52913">MSHFAPPGTSRRGDQGLNASHFVHRFPHQPSSDPSAGFRSIRPGYTRHDSGTGLSPTSTPVPGIRKFNFNPEAADFQWPGYRPQGDVPDHSKTNLSRTAVNRHVKDCDGVRGCMPHLQVSDLAKPITDCGDPTPLDHSYRGKPQESWVYQRGDPNWRESFSDLHASLVRRGLLSQQTTIGRYPPGAYMVYSYSLDYNHQEYNYDLKNDEYALYSVFDEFRAGYLEELSESDSDSDSEEGEGEETVTAAPAPESEVALCGSAALNGGLLTEEELAVVAVSHAPIGTSRENSVAGSGSSTPTQSANPRPARRDSTITPRSASREYEAPDTSHIFRLPSFLLSDGHNTIVDGLVPSFALPCVDLDKRWYTNQSLSLLEGLEWQWKFKGWPFYRSFVRSLRGGNSPGSEECTPTLTEDEGSDEEGLSDLELLLSEPESISDVEVSEKEEEEEEEEEELGDFEFANAMLKVGFPMLLPEILNT</sequence>
<feature type="compositionally biased region" description="Polar residues" evidence="1">
    <location>
        <begin position="286"/>
        <end position="304"/>
    </location>
</feature>
<feature type="compositionally biased region" description="Acidic residues" evidence="1">
    <location>
        <begin position="227"/>
        <end position="243"/>
    </location>
</feature>
<keyword evidence="3" id="KW-1185">Reference proteome</keyword>
<comment type="caution">
    <text evidence="2">The sequence shown here is derived from an EMBL/GenBank/DDBJ whole genome shotgun (WGS) entry which is preliminary data.</text>
</comment>
<accession>A0A0E9NAQ6</accession>
<dbReference type="Proteomes" id="UP000033140">
    <property type="component" value="Unassembled WGS sequence"/>
</dbReference>
<proteinExistence type="predicted"/>
<name>A0A0E9NAQ6_SAICN</name>
<feature type="region of interest" description="Disordered" evidence="1">
    <location>
        <begin position="227"/>
        <end position="252"/>
    </location>
</feature>
<reference evidence="2 3" key="3">
    <citation type="journal article" date="2015" name="Genome Announc.">
        <title>Draft Genome Sequence of the Archiascomycetous Yeast Saitoella complicata.</title>
        <authorList>
            <person name="Yamauchi K."/>
            <person name="Kondo S."/>
            <person name="Hamamoto M."/>
            <person name="Takahashi Y."/>
            <person name="Ogura Y."/>
            <person name="Hayashi T."/>
            <person name="Nishida H."/>
        </authorList>
    </citation>
    <scope>NUCLEOTIDE SEQUENCE [LARGE SCALE GENOMIC DNA]</scope>
    <source>
        <strain evidence="2 3">NRRL Y-17804</strain>
    </source>
</reference>
<dbReference type="AlphaFoldDB" id="A0A0E9NAQ6"/>
<feature type="region of interest" description="Disordered" evidence="1">
    <location>
        <begin position="286"/>
        <end position="324"/>
    </location>
</feature>
<evidence type="ECO:0000256" key="1">
    <source>
        <dbReference type="SAM" id="MobiDB-lite"/>
    </source>
</evidence>
<feature type="region of interest" description="Disordered" evidence="1">
    <location>
        <begin position="24"/>
        <end position="61"/>
    </location>
</feature>
<reference evidence="2 3" key="1">
    <citation type="journal article" date="2011" name="J. Gen. Appl. Microbiol.">
        <title>Draft genome sequencing of the enigmatic yeast Saitoella complicata.</title>
        <authorList>
            <person name="Nishida H."/>
            <person name="Hamamoto M."/>
            <person name="Sugiyama J."/>
        </authorList>
    </citation>
    <scope>NUCLEOTIDE SEQUENCE [LARGE SCALE GENOMIC DNA]</scope>
    <source>
        <strain evidence="2 3">NRRL Y-17804</strain>
    </source>
</reference>
<dbReference type="RefSeq" id="XP_019025020.1">
    <property type="nucleotide sequence ID" value="XM_019166795.1"/>
</dbReference>
<evidence type="ECO:0000313" key="3">
    <source>
        <dbReference type="Proteomes" id="UP000033140"/>
    </source>
</evidence>
<feature type="region of interest" description="Disordered" evidence="1">
    <location>
        <begin position="398"/>
        <end position="456"/>
    </location>
</feature>
<dbReference type="EMBL" id="BACD03000006">
    <property type="protein sequence ID" value="GAO46878.1"/>
    <property type="molecule type" value="Genomic_DNA"/>
</dbReference>
<organism evidence="2 3">
    <name type="scientific">Saitoella complicata (strain BCRC 22490 / CBS 7301 / JCM 7358 / NBRC 10748 / NRRL Y-17804)</name>
    <dbReference type="NCBI Taxonomy" id="698492"/>
    <lineage>
        <taxon>Eukaryota</taxon>
        <taxon>Fungi</taxon>
        <taxon>Dikarya</taxon>
        <taxon>Ascomycota</taxon>
        <taxon>Taphrinomycotina</taxon>
        <taxon>Taphrinomycotina incertae sedis</taxon>
        <taxon>Saitoella</taxon>
    </lineage>
</organism>
<evidence type="ECO:0000313" key="2">
    <source>
        <dbReference type="EMBL" id="GAO46878.1"/>
    </source>
</evidence>
<gene>
    <name evidence="2" type="ORF">G7K_1096-t1</name>
</gene>
<feature type="compositionally biased region" description="Acidic residues" evidence="1">
    <location>
        <begin position="442"/>
        <end position="456"/>
    </location>
</feature>
<protein>
    <submittedName>
        <fullName evidence="2">Uncharacterized protein</fullName>
    </submittedName>
</protein>